<evidence type="ECO:0000256" key="2">
    <source>
        <dbReference type="ARBA" id="ARBA00022630"/>
    </source>
</evidence>
<feature type="domain" description="FAD/NAD(P)-binding" evidence="13">
    <location>
        <begin position="9"/>
        <end position="309"/>
    </location>
</feature>
<feature type="binding site" evidence="9">
    <location>
        <begin position="136"/>
        <end position="138"/>
    </location>
    <ligand>
        <name>FAD</name>
        <dbReference type="ChEBI" id="CHEBI:57692"/>
    </ligand>
</feature>
<evidence type="ECO:0000313" key="14">
    <source>
        <dbReference type="EMBL" id="MDG9698461.1"/>
    </source>
</evidence>
<evidence type="ECO:0000259" key="12">
    <source>
        <dbReference type="Pfam" id="PF02852"/>
    </source>
</evidence>
<comment type="caution">
    <text evidence="14">The sequence shown here is derived from an EMBL/GenBank/DDBJ whole genome shotgun (WGS) entry which is preliminary data.</text>
</comment>
<feature type="binding site" evidence="9">
    <location>
        <position position="259"/>
    </location>
    <ligand>
        <name>NAD(+)</name>
        <dbReference type="ChEBI" id="CHEBI:57540"/>
    </ligand>
</feature>
<dbReference type="Pfam" id="PF07992">
    <property type="entry name" value="Pyr_redox_2"/>
    <property type="match status" value="1"/>
</dbReference>
<dbReference type="Gene3D" id="3.50.50.60">
    <property type="entry name" value="FAD/NAD(P)-binding domain"/>
    <property type="match status" value="2"/>
</dbReference>
<dbReference type="PRINTS" id="PR00411">
    <property type="entry name" value="PNDRDTASEI"/>
</dbReference>
<dbReference type="InterPro" id="IPR036188">
    <property type="entry name" value="FAD/NAD-bd_sf"/>
</dbReference>
<evidence type="ECO:0000256" key="9">
    <source>
        <dbReference type="PIRSR" id="PIRSR000350-3"/>
    </source>
</evidence>
<dbReference type="SUPFAM" id="SSF55424">
    <property type="entry name" value="FAD/NAD-linked reductases, dimerisation (C-terminal) domain"/>
    <property type="match status" value="1"/>
</dbReference>
<dbReference type="InterPro" id="IPR004099">
    <property type="entry name" value="Pyr_nucl-diS_OxRdtase_dimer"/>
</dbReference>
<keyword evidence="6" id="KW-1015">Disulfide bond</keyword>
<sequence length="447" mass="47974">MQTLHTPNLVIGFGKAGKTLAADLAQHGQDVLLAEASAQMYGGTCINVGCIPSKKLIAEGERRALEADKAAVFGAAMQAKNGLIPKLRAANFAKLDGLERARVINARARFEDAHTVMLSGPEGELRVTADRIFINTGSLPVVPRIEGVDGKRIYDSTGALSLAERPQRLLIVGGGYIGLEFAFMYRAFGSEVTVLDAGETFLPREDRDIAAEMQRILEAKGVRLVLGAATQRFEEGAQHTTAVTSKGRFDADAILLATGRRPNTDGLALEKAGVAVTERGFIQVDEHLRAAPHIWAMGDVAGSPQFTYISLDDWRIVRDQLFGQGQRSTADRAPFPTAVFTQPPLAHIGMTEAAARQAGRNIKVATLKAEAIPKAKILGQTDGLLKAVTDAGTGEILGVTLLCAESHEIINLFKMAIDHRVPASYVKSQIFTHPTMSEALNDLFASL</sequence>
<evidence type="ECO:0000256" key="5">
    <source>
        <dbReference type="ARBA" id="ARBA00023002"/>
    </source>
</evidence>
<dbReference type="PRINTS" id="PR00368">
    <property type="entry name" value="FADPNR"/>
</dbReference>
<feature type="disulfide bond" description="Redox-active" evidence="10">
    <location>
        <begin position="45"/>
        <end position="50"/>
    </location>
</feature>
<evidence type="ECO:0000313" key="15">
    <source>
        <dbReference type="Proteomes" id="UP001237156"/>
    </source>
</evidence>
<dbReference type="AlphaFoldDB" id="A0AAW6RIM4"/>
<feature type="binding site" evidence="9">
    <location>
        <position position="54"/>
    </location>
    <ligand>
        <name>FAD</name>
        <dbReference type="ChEBI" id="CHEBI:57692"/>
    </ligand>
</feature>
<keyword evidence="2 11" id="KW-0285">Flavoprotein</keyword>
<dbReference type="RefSeq" id="WP_279523557.1">
    <property type="nucleotide sequence ID" value="NZ_JARVII010000002.1"/>
</dbReference>
<dbReference type="SUPFAM" id="SSF51905">
    <property type="entry name" value="FAD/NAD(P)-binding domain"/>
    <property type="match status" value="1"/>
</dbReference>
<dbReference type="GO" id="GO:0003955">
    <property type="term" value="F:NAD(P)H dehydrogenase (quinone) activity"/>
    <property type="evidence" value="ECO:0007669"/>
    <property type="project" value="TreeGrafter"/>
</dbReference>
<keyword evidence="7 11" id="KW-0676">Redox-active center</keyword>
<dbReference type="InterPro" id="IPR001100">
    <property type="entry name" value="Pyr_nuc-diS_OxRdtase"/>
</dbReference>
<dbReference type="Gene3D" id="3.30.390.30">
    <property type="match status" value="1"/>
</dbReference>
<gene>
    <name evidence="14" type="ORF">QB898_01785</name>
</gene>
<reference evidence="14 15" key="1">
    <citation type="submission" date="2023-04" db="EMBL/GenBank/DDBJ databases">
        <title>Ottowia paracancer sp. nov., isolated from human stomach.</title>
        <authorList>
            <person name="Song Y."/>
        </authorList>
    </citation>
    <scope>NUCLEOTIDE SEQUENCE [LARGE SCALE GENOMIC DNA]</scope>
    <source>
        <strain evidence="14 15">10c7w1</strain>
    </source>
</reference>
<dbReference type="PIRSF" id="PIRSF000350">
    <property type="entry name" value="Mercury_reductase_MerA"/>
    <property type="match status" value="1"/>
</dbReference>
<dbReference type="InterPro" id="IPR016156">
    <property type="entry name" value="FAD/NAD-linked_Rdtase_dimer_sf"/>
</dbReference>
<protein>
    <submittedName>
        <fullName evidence="14">FAD-dependent oxidoreductase</fullName>
    </submittedName>
</protein>
<proteinExistence type="inferred from homology"/>
<dbReference type="GO" id="GO:0016668">
    <property type="term" value="F:oxidoreductase activity, acting on a sulfur group of donors, NAD(P) as acceptor"/>
    <property type="evidence" value="ECO:0007669"/>
    <property type="project" value="InterPro"/>
</dbReference>
<dbReference type="EMBL" id="JARVII010000002">
    <property type="protein sequence ID" value="MDG9698461.1"/>
    <property type="molecule type" value="Genomic_DNA"/>
</dbReference>
<dbReference type="Pfam" id="PF02852">
    <property type="entry name" value="Pyr_redox_dim"/>
    <property type="match status" value="1"/>
</dbReference>
<keyword evidence="9" id="KW-0547">Nucleotide-binding</keyword>
<dbReference type="PANTHER" id="PTHR43014:SF4">
    <property type="entry name" value="PYRIDINE NUCLEOTIDE-DISULFIDE OXIDOREDUCTASE RCLA-RELATED"/>
    <property type="match status" value="1"/>
</dbReference>
<keyword evidence="3 9" id="KW-0274">FAD</keyword>
<dbReference type="PANTHER" id="PTHR43014">
    <property type="entry name" value="MERCURIC REDUCTASE"/>
    <property type="match status" value="1"/>
</dbReference>
<evidence type="ECO:0000259" key="13">
    <source>
        <dbReference type="Pfam" id="PF07992"/>
    </source>
</evidence>
<keyword evidence="15" id="KW-1185">Reference proteome</keyword>
<accession>A0AAW6RIM4</accession>
<feature type="binding site" evidence="9">
    <location>
        <begin position="173"/>
        <end position="180"/>
    </location>
    <ligand>
        <name>NAD(+)</name>
        <dbReference type="ChEBI" id="CHEBI:57540"/>
    </ligand>
</feature>
<keyword evidence="4" id="KW-0521">NADP</keyword>
<dbReference type="GO" id="GO:0050660">
    <property type="term" value="F:flavin adenine dinucleotide binding"/>
    <property type="evidence" value="ECO:0007669"/>
    <property type="project" value="TreeGrafter"/>
</dbReference>
<dbReference type="FunFam" id="3.30.390.30:FF:000001">
    <property type="entry name" value="Dihydrolipoyl dehydrogenase"/>
    <property type="match status" value="1"/>
</dbReference>
<evidence type="ECO:0000256" key="6">
    <source>
        <dbReference type="ARBA" id="ARBA00023157"/>
    </source>
</evidence>
<feature type="active site" description="Proton acceptor" evidence="8">
    <location>
        <position position="433"/>
    </location>
</feature>
<dbReference type="Proteomes" id="UP001237156">
    <property type="component" value="Unassembled WGS sequence"/>
</dbReference>
<evidence type="ECO:0000256" key="8">
    <source>
        <dbReference type="PIRSR" id="PIRSR000350-2"/>
    </source>
</evidence>
<dbReference type="InterPro" id="IPR012999">
    <property type="entry name" value="Pyr_OxRdtase_I_AS"/>
</dbReference>
<evidence type="ECO:0000256" key="4">
    <source>
        <dbReference type="ARBA" id="ARBA00022857"/>
    </source>
</evidence>
<evidence type="ECO:0000256" key="1">
    <source>
        <dbReference type="ARBA" id="ARBA00007532"/>
    </source>
</evidence>
<evidence type="ECO:0000256" key="10">
    <source>
        <dbReference type="PIRSR" id="PIRSR000350-4"/>
    </source>
</evidence>
<comment type="cofactor">
    <cofactor evidence="9">
        <name>FAD</name>
        <dbReference type="ChEBI" id="CHEBI:57692"/>
    </cofactor>
    <text evidence="9">Binds 1 FAD per subunit.</text>
</comment>
<keyword evidence="9" id="KW-0520">NAD</keyword>
<comment type="similarity">
    <text evidence="1 11">Belongs to the class-I pyridine nucleotide-disulfide oxidoreductase family.</text>
</comment>
<feature type="binding site" evidence="9">
    <location>
        <position position="299"/>
    </location>
    <ligand>
        <name>FAD</name>
        <dbReference type="ChEBI" id="CHEBI:57692"/>
    </ligand>
</feature>
<keyword evidence="5 11" id="KW-0560">Oxidoreductase</keyword>
<feature type="domain" description="Pyridine nucleotide-disulphide oxidoreductase dimerisation" evidence="12">
    <location>
        <begin position="336"/>
        <end position="442"/>
    </location>
</feature>
<evidence type="ECO:0000256" key="11">
    <source>
        <dbReference type="RuleBase" id="RU003691"/>
    </source>
</evidence>
<evidence type="ECO:0000256" key="3">
    <source>
        <dbReference type="ARBA" id="ARBA00022827"/>
    </source>
</evidence>
<evidence type="ECO:0000256" key="7">
    <source>
        <dbReference type="ARBA" id="ARBA00023284"/>
    </source>
</evidence>
<dbReference type="InterPro" id="IPR023753">
    <property type="entry name" value="FAD/NAD-binding_dom"/>
</dbReference>
<organism evidence="14 15">
    <name type="scientific">Ottowia cancrivicina</name>
    <dbReference type="NCBI Taxonomy" id="3040346"/>
    <lineage>
        <taxon>Bacteria</taxon>
        <taxon>Pseudomonadati</taxon>
        <taxon>Pseudomonadota</taxon>
        <taxon>Betaproteobacteria</taxon>
        <taxon>Burkholderiales</taxon>
        <taxon>Comamonadaceae</taxon>
        <taxon>Ottowia</taxon>
    </lineage>
</organism>
<dbReference type="PROSITE" id="PS00076">
    <property type="entry name" value="PYRIDINE_REDOX_1"/>
    <property type="match status" value="1"/>
</dbReference>
<name>A0AAW6RIM4_9BURK</name>